<name>A0A7S2URM9_9STRA</name>
<dbReference type="AlphaFoldDB" id="A0A7S2URM9"/>
<gene>
    <name evidence="2" type="ORF">ASEP1449_LOCUS18106</name>
</gene>
<sequence length="344" mass="39104">MPSQHGPIKPSSASRRSMGPNLLCFLLILEFTLSSIANAFSSPPTFAVAKKDKRTFSTNIPFLSSPIKPRDSIARFTIVKPLQSSLNSIIDLKSDTGCKKDVSSTKIEWENACSDFVKLCSAQQISKYMKSPPSSDWMANAGAPVSNPNRAIEWAENFTSVDKLRAALGTNRNRFLGDFSPQTTRRLYHLILNEVVCEIRDIGLMQPQEFAPIAYRARQAAKQYCRERSFIPARILVMIYEGFRGWVNNSKVNVSGMTWEQIWEKYERQINLSNSTTEAQKEEIERQVSLKILERSCATNQMVDTMFLKKVYRRNKMIEAIASKLVEYAENIKLVHTMERPIQG</sequence>
<feature type="signal peptide" evidence="1">
    <location>
        <begin position="1"/>
        <end position="39"/>
    </location>
</feature>
<feature type="chain" id="PRO_5030515734" evidence="1">
    <location>
        <begin position="40"/>
        <end position="344"/>
    </location>
</feature>
<dbReference type="EMBL" id="HBHQ01026740">
    <property type="protein sequence ID" value="CAD9826272.1"/>
    <property type="molecule type" value="Transcribed_RNA"/>
</dbReference>
<accession>A0A7S2URM9</accession>
<protein>
    <submittedName>
        <fullName evidence="2">Uncharacterized protein</fullName>
    </submittedName>
</protein>
<evidence type="ECO:0000313" key="2">
    <source>
        <dbReference type="EMBL" id="CAD9826272.1"/>
    </source>
</evidence>
<proteinExistence type="predicted"/>
<reference evidence="2" key="1">
    <citation type="submission" date="2021-01" db="EMBL/GenBank/DDBJ databases">
        <authorList>
            <person name="Corre E."/>
            <person name="Pelletier E."/>
            <person name="Niang G."/>
            <person name="Scheremetjew M."/>
            <person name="Finn R."/>
            <person name="Kale V."/>
            <person name="Holt S."/>
            <person name="Cochrane G."/>
            <person name="Meng A."/>
            <person name="Brown T."/>
            <person name="Cohen L."/>
        </authorList>
    </citation>
    <scope>NUCLEOTIDE SEQUENCE</scope>
    <source>
        <strain evidence="2">CCMP2084</strain>
    </source>
</reference>
<organism evidence="2">
    <name type="scientific">Attheya septentrionalis</name>
    <dbReference type="NCBI Taxonomy" id="420275"/>
    <lineage>
        <taxon>Eukaryota</taxon>
        <taxon>Sar</taxon>
        <taxon>Stramenopiles</taxon>
        <taxon>Ochrophyta</taxon>
        <taxon>Bacillariophyta</taxon>
        <taxon>Coscinodiscophyceae</taxon>
        <taxon>Chaetocerotophycidae</taxon>
        <taxon>Chaetocerotales</taxon>
        <taxon>Attheyaceae</taxon>
        <taxon>Attheya</taxon>
    </lineage>
</organism>
<keyword evidence="1" id="KW-0732">Signal</keyword>
<evidence type="ECO:0000256" key="1">
    <source>
        <dbReference type="SAM" id="SignalP"/>
    </source>
</evidence>